<reference evidence="2" key="1">
    <citation type="journal article" date="2014" name="Int. J. Syst. Evol. Microbiol.">
        <title>Complete genome sequence of Corynebacterium casei LMG S-19264T (=DSM 44701T), isolated from a smear-ripened cheese.</title>
        <authorList>
            <consortium name="US DOE Joint Genome Institute (JGI-PGF)"/>
            <person name="Walter F."/>
            <person name="Albersmeier A."/>
            <person name="Kalinowski J."/>
            <person name="Ruckert C."/>
        </authorList>
    </citation>
    <scope>NUCLEOTIDE SEQUENCE</scope>
    <source>
        <strain evidence="2">CGMCC 1.12785</strain>
    </source>
</reference>
<evidence type="ECO:0000259" key="1">
    <source>
        <dbReference type="PROSITE" id="PS51384"/>
    </source>
</evidence>
<dbReference type="Gene3D" id="2.40.30.10">
    <property type="entry name" value="Translation factors"/>
    <property type="match status" value="1"/>
</dbReference>
<protein>
    <submittedName>
        <fullName evidence="2">Siderophore-interacting protein</fullName>
    </submittedName>
</protein>
<reference evidence="2" key="2">
    <citation type="submission" date="2020-09" db="EMBL/GenBank/DDBJ databases">
        <authorList>
            <person name="Sun Q."/>
            <person name="Zhou Y."/>
        </authorList>
    </citation>
    <scope>NUCLEOTIDE SEQUENCE</scope>
    <source>
        <strain evidence="2">CGMCC 1.12785</strain>
    </source>
</reference>
<dbReference type="RefSeq" id="WP_188549773.1">
    <property type="nucleotide sequence ID" value="NZ_BMFY01000003.1"/>
</dbReference>
<evidence type="ECO:0000313" key="3">
    <source>
        <dbReference type="Proteomes" id="UP000616114"/>
    </source>
</evidence>
<comment type="caution">
    <text evidence="2">The sequence shown here is derived from an EMBL/GenBank/DDBJ whole genome shotgun (WGS) entry which is preliminary data.</text>
</comment>
<accession>A0A8J2XKD3</accession>
<dbReference type="PANTHER" id="PTHR30157">
    <property type="entry name" value="FERRIC REDUCTASE, NADPH-DEPENDENT"/>
    <property type="match status" value="1"/>
</dbReference>
<dbReference type="PROSITE" id="PS51384">
    <property type="entry name" value="FAD_FR"/>
    <property type="match status" value="1"/>
</dbReference>
<dbReference type="InterPro" id="IPR017938">
    <property type="entry name" value="Riboflavin_synthase-like_b-brl"/>
</dbReference>
<dbReference type="AlphaFoldDB" id="A0A8J2XKD3"/>
<dbReference type="Pfam" id="PF08021">
    <property type="entry name" value="FAD_binding_9"/>
    <property type="match status" value="1"/>
</dbReference>
<gene>
    <name evidence="2" type="ORF">GCM10011333_09450</name>
</gene>
<dbReference type="InterPro" id="IPR013113">
    <property type="entry name" value="SIP_FAD-bd"/>
</dbReference>
<sequence length="270" mass="29213">MARHIRPQHQLTVTRQEWLSRSLVRLWLSGAPADVFGDRPHTDAYFKIFVPGTAPLPAPPIDIQELRATLPPEAAPARRTYTLRGYDAERGELAIEFVSHGDHGRAGPWAAGVRPGDQLVVSEPGGGYAPDPAAEWHLFAGDESALPAIASALEALAPGGRGHALIEVNGPEDEVPLEVPDGIEVRWLHRAGAEAGTTTLLPEALAALPWPGGDVQVFAHGERGAMKAIRDVLAPREIPRERLSLSAYWAHGRAEDQFQAEKRQPIGKIL</sequence>
<dbReference type="SUPFAM" id="SSF63380">
    <property type="entry name" value="Riboflavin synthase domain-like"/>
    <property type="match status" value="1"/>
</dbReference>
<keyword evidence="3" id="KW-1185">Reference proteome</keyword>
<dbReference type="InterPro" id="IPR039261">
    <property type="entry name" value="FNR_nucleotide-bd"/>
</dbReference>
<dbReference type="PANTHER" id="PTHR30157:SF0">
    <property type="entry name" value="NADPH-DEPENDENT FERRIC-CHELATE REDUCTASE"/>
    <property type="match status" value="1"/>
</dbReference>
<proteinExistence type="predicted"/>
<organism evidence="2 3">
    <name type="scientific">Sediminivirga luteola</name>
    <dbReference type="NCBI Taxonomy" id="1774748"/>
    <lineage>
        <taxon>Bacteria</taxon>
        <taxon>Bacillati</taxon>
        <taxon>Actinomycetota</taxon>
        <taxon>Actinomycetes</taxon>
        <taxon>Micrococcales</taxon>
        <taxon>Brevibacteriaceae</taxon>
        <taxon>Sediminivirga</taxon>
    </lineage>
</organism>
<dbReference type="InterPro" id="IPR039374">
    <property type="entry name" value="SIP_fam"/>
</dbReference>
<dbReference type="Pfam" id="PF04954">
    <property type="entry name" value="SIP"/>
    <property type="match status" value="1"/>
</dbReference>
<name>A0A8J2XKD3_9MICO</name>
<evidence type="ECO:0000313" key="2">
    <source>
        <dbReference type="EMBL" id="GGA08652.1"/>
    </source>
</evidence>
<feature type="domain" description="FAD-binding FR-type" evidence="1">
    <location>
        <begin position="6"/>
        <end position="131"/>
    </location>
</feature>
<dbReference type="Proteomes" id="UP000616114">
    <property type="component" value="Unassembled WGS sequence"/>
</dbReference>
<dbReference type="InterPro" id="IPR007037">
    <property type="entry name" value="SIP_rossman_dom"/>
</dbReference>
<dbReference type="CDD" id="cd06193">
    <property type="entry name" value="siderophore_interacting"/>
    <property type="match status" value="1"/>
</dbReference>
<dbReference type="GO" id="GO:0016491">
    <property type="term" value="F:oxidoreductase activity"/>
    <property type="evidence" value="ECO:0007669"/>
    <property type="project" value="InterPro"/>
</dbReference>
<dbReference type="InterPro" id="IPR017927">
    <property type="entry name" value="FAD-bd_FR_type"/>
</dbReference>
<dbReference type="Gene3D" id="3.40.50.80">
    <property type="entry name" value="Nucleotide-binding domain of ferredoxin-NADP reductase (FNR) module"/>
    <property type="match status" value="1"/>
</dbReference>
<dbReference type="EMBL" id="BMFY01000003">
    <property type="protein sequence ID" value="GGA08652.1"/>
    <property type="molecule type" value="Genomic_DNA"/>
</dbReference>